<accession>A0A016TSJ6</accession>
<feature type="region of interest" description="Disordered" evidence="1">
    <location>
        <begin position="74"/>
        <end position="93"/>
    </location>
</feature>
<evidence type="ECO:0000313" key="2">
    <source>
        <dbReference type="EMBL" id="EYC05378.1"/>
    </source>
</evidence>
<gene>
    <name evidence="2" type="primary">Acey_s0082.g1548</name>
    <name evidence="2" type="ORF">Y032_0082g1548</name>
</gene>
<reference evidence="3" key="1">
    <citation type="journal article" date="2015" name="Nat. Genet.">
        <title>The genome and transcriptome of the zoonotic hookworm Ancylostoma ceylanicum identify infection-specific gene families.</title>
        <authorList>
            <person name="Schwarz E.M."/>
            <person name="Hu Y."/>
            <person name="Antoshechkin I."/>
            <person name="Miller M.M."/>
            <person name="Sternberg P.W."/>
            <person name="Aroian R.V."/>
        </authorList>
    </citation>
    <scope>NUCLEOTIDE SEQUENCE</scope>
    <source>
        <strain evidence="3">HY135</strain>
    </source>
</reference>
<protein>
    <submittedName>
        <fullName evidence="2">Uncharacterized protein</fullName>
    </submittedName>
</protein>
<sequence>MTDVSLQMSCSYILQSFQKILPPASTARLLSRAAPPMHYHTCCDVAQSTRSVAGGKYFLERLYVVFDTDYWHKPKSTGPSYPESVNISESRTW</sequence>
<dbReference type="AlphaFoldDB" id="A0A016TSJ6"/>
<keyword evidence="3" id="KW-1185">Reference proteome</keyword>
<comment type="caution">
    <text evidence="2">The sequence shown here is derived from an EMBL/GenBank/DDBJ whole genome shotgun (WGS) entry which is preliminary data.</text>
</comment>
<evidence type="ECO:0000313" key="3">
    <source>
        <dbReference type="Proteomes" id="UP000024635"/>
    </source>
</evidence>
<proteinExistence type="predicted"/>
<dbReference type="EMBL" id="JARK01001418">
    <property type="protein sequence ID" value="EYC05378.1"/>
    <property type="molecule type" value="Genomic_DNA"/>
</dbReference>
<organism evidence="2 3">
    <name type="scientific">Ancylostoma ceylanicum</name>
    <dbReference type="NCBI Taxonomy" id="53326"/>
    <lineage>
        <taxon>Eukaryota</taxon>
        <taxon>Metazoa</taxon>
        <taxon>Ecdysozoa</taxon>
        <taxon>Nematoda</taxon>
        <taxon>Chromadorea</taxon>
        <taxon>Rhabditida</taxon>
        <taxon>Rhabditina</taxon>
        <taxon>Rhabditomorpha</taxon>
        <taxon>Strongyloidea</taxon>
        <taxon>Ancylostomatidae</taxon>
        <taxon>Ancylostomatinae</taxon>
        <taxon>Ancylostoma</taxon>
    </lineage>
</organism>
<dbReference type="OrthoDB" id="10259112at2759"/>
<evidence type="ECO:0000256" key="1">
    <source>
        <dbReference type="SAM" id="MobiDB-lite"/>
    </source>
</evidence>
<dbReference type="Proteomes" id="UP000024635">
    <property type="component" value="Unassembled WGS sequence"/>
</dbReference>
<name>A0A016TSJ6_9BILA</name>
<feature type="compositionally biased region" description="Polar residues" evidence="1">
    <location>
        <begin position="77"/>
        <end position="93"/>
    </location>
</feature>